<dbReference type="Proteomes" id="UP000284842">
    <property type="component" value="Unassembled WGS sequence"/>
</dbReference>
<reference evidence="3 4" key="1">
    <citation type="journal article" date="2018" name="Evol. Lett.">
        <title>Horizontal gene cluster transfer increased hallucinogenic mushroom diversity.</title>
        <authorList>
            <person name="Reynolds H.T."/>
            <person name="Vijayakumar V."/>
            <person name="Gluck-Thaler E."/>
            <person name="Korotkin H.B."/>
            <person name="Matheny P.B."/>
            <person name="Slot J.C."/>
        </authorList>
    </citation>
    <scope>NUCLEOTIDE SEQUENCE [LARGE SCALE GENOMIC DNA]</scope>
    <source>
        <strain evidence="3 4">2629</strain>
    </source>
</reference>
<name>A0A409YTT2_9AGAR</name>
<feature type="compositionally biased region" description="Low complexity" evidence="2">
    <location>
        <begin position="20"/>
        <end position="58"/>
    </location>
</feature>
<proteinExistence type="predicted"/>
<accession>A0A409YTT2</accession>
<evidence type="ECO:0000256" key="1">
    <source>
        <dbReference type="SAM" id="Coils"/>
    </source>
</evidence>
<feature type="region of interest" description="Disordered" evidence="2">
    <location>
        <begin position="1"/>
        <end position="127"/>
    </location>
</feature>
<evidence type="ECO:0000256" key="2">
    <source>
        <dbReference type="SAM" id="MobiDB-lite"/>
    </source>
</evidence>
<organism evidence="3 4">
    <name type="scientific">Panaeolus cyanescens</name>
    <dbReference type="NCBI Taxonomy" id="181874"/>
    <lineage>
        <taxon>Eukaryota</taxon>
        <taxon>Fungi</taxon>
        <taxon>Dikarya</taxon>
        <taxon>Basidiomycota</taxon>
        <taxon>Agaricomycotina</taxon>
        <taxon>Agaricomycetes</taxon>
        <taxon>Agaricomycetidae</taxon>
        <taxon>Agaricales</taxon>
        <taxon>Agaricineae</taxon>
        <taxon>Galeropsidaceae</taxon>
        <taxon>Panaeolus</taxon>
    </lineage>
</organism>
<keyword evidence="1" id="KW-0175">Coiled coil</keyword>
<dbReference type="AlphaFoldDB" id="A0A409YTT2"/>
<feature type="coiled-coil region" evidence="1">
    <location>
        <begin position="134"/>
        <end position="168"/>
    </location>
</feature>
<dbReference type="EMBL" id="NHTK01000649">
    <property type="protein sequence ID" value="PPR06445.1"/>
    <property type="molecule type" value="Genomic_DNA"/>
</dbReference>
<feature type="compositionally biased region" description="Basic and acidic residues" evidence="2">
    <location>
        <begin position="102"/>
        <end position="116"/>
    </location>
</feature>
<gene>
    <name evidence="3" type="ORF">CVT24_002603</name>
</gene>
<evidence type="ECO:0000313" key="4">
    <source>
        <dbReference type="Proteomes" id="UP000284842"/>
    </source>
</evidence>
<protein>
    <submittedName>
        <fullName evidence="3">Uncharacterized protein</fullName>
    </submittedName>
</protein>
<dbReference type="OrthoDB" id="331602at2759"/>
<keyword evidence="4" id="KW-1185">Reference proteome</keyword>
<feature type="compositionally biased region" description="Polar residues" evidence="2">
    <location>
        <begin position="66"/>
        <end position="101"/>
    </location>
</feature>
<sequence length="169" mass="18184">MNPEDLKTPTLPRPLRSRGLRTTSTLGSSTSSTGLNTSLNTSSDATPNTRFTFTSSTSRIDDSSTPNANGNGNALRTPMTSTTGLRSSSGASGIYRTPSSSLKRDSLAAELERDPHLSSSKRTPRSTLLTSLTASSLERQLLQAQQSANDALRQVAEKERVIERLEKEK</sequence>
<dbReference type="STRING" id="181874.A0A409YTT2"/>
<dbReference type="InParanoid" id="A0A409YTT2"/>
<comment type="caution">
    <text evidence="3">The sequence shown here is derived from an EMBL/GenBank/DDBJ whole genome shotgun (WGS) entry which is preliminary data.</text>
</comment>
<evidence type="ECO:0000313" key="3">
    <source>
        <dbReference type="EMBL" id="PPR06445.1"/>
    </source>
</evidence>
<feature type="compositionally biased region" description="Low complexity" evidence="2">
    <location>
        <begin position="117"/>
        <end position="127"/>
    </location>
</feature>
<feature type="non-terminal residue" evidence="3">
    <location>
        <position position="169"/>
    </location>
</feature>